<dbReference type="Proteomes" id="UP000176951">
    <property type="component" value="Unassembled WGS sequence"/>
</dbReference>
<proteinExistence type="predicted"/>
<sequence>MDRKIKNFDKLATSELRKEALIIAEAGLDAIDTIKVLKNIIKIEDKSICINDEVCTIHKTQKIFFVGVGKCAIEAASFFEEALGERLVGGIALDVREPEVCTLKKIKCYGGTHPYPSDKNIEVSKEIVELLKNLKEEDLVIFIISGGGSTLLCLPDQGSTCIDEKVILQELFRSGATIQEINVVRKHISFARGGYLAKYAHPAQGLALIFVDVPGGEMAFVASGPTIKDETTIQDAEAILNKYNILQNCGMSHCGLIDTPKEDRYFKNMNNKVIVTNELALRAMEVKALELGYNVNVEVNGLRGDAKELGKRVADKLNGSPESSAFIYGGETTVKILHSGKGGRSQEAAISALRTIGDGEIILPFASDGRDNGEYAGAIADFETKEKAERFNLNIEQHLTDNNSTTFFGKTGDLLVCGDTGANVSDLLVALKK</sequence>
<dbReference type="InterPro" id="IPR025286">
    <property type="entry name" value="MOFRL_assoc_dom"/>
</dbReference>
<reference evidence="3 4" key="1">
    <citation type="journal article" date="2016" name="Nat. Commun.">
        <title>Thousands of microbial genomes shed light on interconnected biogeochemical processes in an aquifer system.</title>
        <authorList>
            <person name="Anantharaman K."/>
            <person name="Brown C.T."/>
            <person name="Hug L.A."/>
            <person name="Sharon I."/>
            <person name="Castelle C.J."/>
            <person name="Probst A.J."/>
            <person name="Thomas B.C."/>
            <person name="Singh A."/>
            <person name="Wilkins M.J."/>
            <person name="Karaoz U."/>
            <person name="Brodie E.L."/>
            <person name="Williams K.H."/>
            <person name="Hubbard S.S."/>
            <person name="Banfield J.F."/>
        </authorList>
    </citation>
    <scope>NUCLEOTIDE SEQUENCE [LARGE SCALE GENOMIC DNA]</scope>
</reference>
<dbReference type="GO" id="GO:0008887">
    <property type="term" value="F:glycerate kinase activity"/>
    <property type="evidence" value="ECO:0007669"/>
    <property type="project" value="InterPro"/>
</dbReference>
<evidence type="ECO:0000313" key="3">
    <source>
        <dbReference type="EMBL" id="OHA51051.1"/>
    </source>
</evidence>
<organism evidence="3 4">
    <name type="scientific">Candidatus Terrybacteria bacterium RIFCSPLOWO2_01_FULL_40_23</name>
    <dbReference type="NCBI Taxonomy" id="1802366"/>
    <lineage>
        <taxon>Bacteria</taxon>
        <taxon>Candidatus Terryibacteriota</taxon>
    </lineage>
</organism>
<evidence type="ECO:0008006" key="5">
    <source>
        <dbReference type="Google" id="ProtNLM"/>
    </source>
</evidence>
<comment type="caution">
    <text evidence="3">The sequence shown here is derived from an EMBL/GenBank/DDBJ whole genome shotgun (WGS) entry which is preliminary data.</text>
</comment>
<dbReference type="Pfam" id="PF13660">
    <property type="entry name" value="DUF4147"/>
    <property type="match status" value="1"/>
</dbReference>
<dbReference type="PANTHER" id="PTHR12227">
    <property type="entry name" value="GLYCERATE KINASE"/>
    <property type="match status" value="1"/>
</dbReference>
<dbReference type="InterPro" id="IPR007835">
    <property type="entry name" value="MOFRL"/>
</dbReference>
<dbReference type="GO" id="GO:0005737">
    <property type="term" value="C:cytoplasm"/>
    <property type="evidence" value="ECO:0007669"/>
    <property type="project" value="TreeGrafter"/>
</dbReference>
<gene>
    <name evidence="3" type="ORF">A3A97_02700</name>
</gene>
<dbReference type="InterPro" id="IPR038614">
    <property type="entry name" value="GK_N_sf"/>
</dbReference>
<dbReference type="Pfam" id="PF05161">
    <property type="entry name" value="MOFRL"/>
    <property type="match status" value="1"/>
</dbReference>
<feature type="domain" description="MOFRL" evidence="1">
    <location>
        <begin position="325"/>
        <end position="426"/>
    </location>
</feature>
<dbReference type="InterPro" id="IPR037035">
    <property type="entry name" value="GK-like_C_sf"/>
</dbReference>
<dbReference type="AlphaFoldDB" id="A0A1G2PTX6"/>
<dbReference type="Gene3D" id="3.40.50.10180">
    <property type="entry name" value="Glycerate kinase, MOFRL-like N-terminal domain"/>
    <property type="match status" value="1"/>
</dbReference>
<dbReference type="PANTHER" id="PTHR12227:SF0">
    <property type="entry name" value="GLYCERATE KINASE"/>
    <property type="match status" value="1"/>
</dbReference>
<dbReference type="InterPro" id="IPR039760">
    <property type="entry name" value="MOFRL_protein"/>
</dbReference>
<evidence type="ECO:0000313" key="4">
    <source>
        <dbReference type="Proteomes" id="UP000176951"/>
    </source>
</evidence>
<accession>A0A1G2PTX6</accession>
<dbReference type="Gene3D" id="3.40.1480.10">
    <property type="entry name" value="MOFRL domain"/>
    <property type="match status" value="1"/>
</dbReference>
<protein>
    <recommendedName>
        <fullName evidence="5">Glycerate kinase</fullName>
    </recommendedName>
</protein>
<dbReference type="SUPFAM" id="SSF82544">
    <property type="entry name" value="GckA/TtuD-like"/>
    <property type="match status" value="1"/>
</dbReference>
<evidence type="ECO:0000259" key="2">
    <source>
        <dbReference type="Pfam" id="PF13660"/>
    </source>
</evidence>
<name>A0A1G2PTX6_9BACT</name>
<evidence type="ECO:0000259" key="1">
    <source>
        <dbReference type="Pfam" id="PF05161"/>
    </source>
</evidence>
<dbReference type="EMBL" id="MHSW01000028">
    <property type="protein sequence ID" value="OHA51051.1"/>
    <property type="molecule type" value="Genomic_DNA"/>
</dbReference>
<feature type="domain" description="MOFRL-associated" evidence="2">
    <location>
        <begin position="22"/>
        <end position="247"/>
    </location>
</feature>